<comment type="caution">
    <text evidence="1">The sequence shown here is derived from an EMBL/GenBank/DDBJ whole genome shotgun (WGS) entry which is preliminary data.</text>
</comment>
<evidence type="ECO:0000313" key="1">
    <source>
        <dbReference type="EMBL" id="KAF9649844.1"/>
    </source>
</evidence>
<name>A0ACB6ZJX0_THEGA</name>
<dbReference type="EMBL" id="MU117992">
    <property type="protein sequence ID" value="KAF9649844.1"/>
    <property type="molecule type" value="Genomic_DNA"/>
</dbReference>
<organism evidence="1 2">
    <name type="scientific">Thelephora ganbajun</name>
    <name type="common">Ganba fungus</name>
    <dbReference type="NCBI Taxonomy" id="370292"/>
    <lineage>
        <taxon>Eukaryota</taxon>
        <taxon>Fungi</taxon>
        <taxon>Dikarya</taxon>
        <taxon>Basidiomycota</taxon>
        <taxon>Agaricomycotina</taxon>
        <taxon>Agaricomycetes</taxon>
        <taxon>Thelephorales</taxon>
        <taxon>Thelephoraceae</taxon>
        <taxon>Thelephora</taxon>
    </lineage>
</organism>
<accession>A0ACB6ZJX0</accession>
<protein>
    <submittedName>
        <fullName evidence="1">Uncharacterized protein</fullName>
    </submittedName>
</protein>
<reference evidence="1" key="1">
    <citation type="submission" date="2019-10" db="EMBL/GenBank/DDBJ databases">
        <authorList>
            <consortium name="DOE Joint Genome Institute"/>
            <person name="Kuo A."/>
            <person name="Miyauchi S."/>
            <person name="Kiss E."/>
            <person name="Drula E."/>
            <person name="Kohler A."/>
            <person name="Sanchez-Garcia M."/>
            <person name="Andreopoulos B."/>
            <person name="Barry K.W."/>
            <person name="Bonito G."/>
            <person name="Buee M."/>
            <person name="Carver A."/>
            <person name="Chen C."/>
            <person name="Cichocki N."/>
            <person name="Clum A."/>
            <person name="Culley D."/>
            <person name="Crous P.W."/>
            <person name="Fauchery L."/>
            <person name="Girlanda M."/>
            <person name="Hayes R."/>
            <person name="Keri Z."/>
            <person name="Labutti K."/>
            <person name="Lipzen A."/>
            <person name="Lombard V."/>
            <person name="Magnuson J."/>
            <person name="Maillard F."/>
            <person name="Morin E."/>
            <person name="Murat C."/>
            <person name="Nolan M."/>
            <person name="Ohm R."/>
            <person name="Pangilinan J."/>
            <person name="Pereira M."/>
            <person name="Perotto S."/>
            <person name="Peter M."/>
            <person name="Riley R."/>
            <person name="Sitrit Y."/>
            <person name="Stielow B."/>
            <person name="Szollosi G."/>
            <person name="Zifcakova L."/>
            <person name="Stursova M."/>
            <person name="Spatafora J.W."/>
            <person name="Tedersoo L."/>
            <person name="Vaario L.-M."/>
            <person name="Yamada A."/>
            <person name="Yan M."/>
            <person name="Wang P."/>
            <person name="Xu J."/>
            <person name="Bruns T."/>
            <person name="Baldrian P."/>
            <person name="Vilgalys R."/>
            <person name="Henrissat B."/>
            <person name="Grigoriev I.V."/>
            <person name="Hibbett D."/>
            <person name="Nagy L.G."/>
            <person name="Martin F.M."/>
        </authorList>
    </citation>
    <scope>NUCLEOTIDE SEQUENCE</scope>
    <source>
        <strain evidence="1">P2</strain>
    </source>
</reference>
<evidence type="ECO:0000313" key="2">
    <source>
        <dbReference type="Proteomes" id="UP000886501"/>
    </source>
</evidence>
<gene>
    <name evidence="1" type="ORF">BDM02DRAFT_3113086</name>
</gene>
<dbReference type="Proteomes" id="UP000886501">
    <property type="component" value="Unassembled WGS sequence"/>
</dbReference>
<reference evidence="1" key="2">
    <citation type="journal article" date="2020" name="Nat. Commun.">
        <title>Large-scale genome sequencing of mycorrhizal fungi provides insights into the early evolution of symbiotic traits.</title>
        <authorList>
            <person name="Miyauchi S."/>
            <person name="Kiss E."/>
            <person name="Kuo A."/>
            <person name="Drula E."/>
            <person name="Kohler A."/>
            <person name="Sanchez-Garcia M."/>
            <person name="Morin E."/>
            <person name="Andreopoulos B."/>
            <person name="Barry K.W."/>
            <person name="Bonito G."/>
            <person name="Buee M."/>
            <person name="Carver A."/>
            <person name="Chen C."/>
            <person name="Cichocki N."/>
            <person name="Clum A."/>
            <person name="Culley D."/>
            <person name="Crous P.W."/>
            <person name="Fauchery L."/>
            <person name="Girlanda M."/>
            <person name="Hayes R.D."/>
            <person name="Keri Z."/>
            <person name="LaButti K."/>
            <person name="Lipzen A."/>
            <person name="Lombard V."/>
            <person name="Magnuson J."/>
            <person name="Maillard F."/>
            <person name="Murat C."/>
            <person name="Nolan M."/>
            <person name="Ohm R.A."/>
            <person name="Pangilinan J."/>
            <person name="Pereira M.F."/>
            <person name="Perotto S."/>
            <person name="Peter M."/>
            <person name="Pfister S."/>
            <person name="Riley R."/>
            <person name="Sitrit Y."/>
            <person name="Stielow J.B."/>
            <person name="Szollosi G."/>
            <person name="Zifcakova L."/>
            <person name="Stursova M."/>
            <person name="Spatafora J.W."/>
            <person name="Tedersoo L."/>
            <person name="Vaario L.M."/>
            <person name="Yamada A."/>
            <person name="Yan M."/>
            <person name="Wang P."/>
            <person name="Xu J."/>
            <person name="Bruns T."/>
            <person name="Baldrian P."/>
            <person name="Vilgalys R."/>
            <person name="Dunand C."/>
            <person name="Henrissat B."/>
            <person name="Grigoriev I.V."/>
            <person name="Hibbett D."/>
            <person name="Nagy L.G."/>
            <person name="Martin F.M."/>
        </authorList>
    </citation>
    <scope>NUCLEOTIDE SEQUENCE</scope>
    <source>
        <strain evidence="1">P2</strain>
    </source>
</reference>
<proteinExistence type="predicted"/>
<keyword evidence="2" id="KW-1185">Reference proteome</keyword>
<sequence>MPVERDGSNRNRAQREVPPLSWIEGRLNGTRAGQSGDVPVFSTRAGPASASLGAKEGECGSPWGSNDEFWSVSHPALQALYLGDRRRRPKTHDEDDLWALFGREVHAGCCLPKSLGQS</sequence>